<reference evidence="15 16" key="1">
    <citation type="journal article" date="2018" name="G3 (Bethesda)">
        <title>A High-Quality Reference Genome for the Invasive Mosquitofish Gambusia affinis Using a Chicago Library.</title>
        <authorList>
            <person name="Hoffberg S.L."/>
            <person name="Troendle N.J."/>
            <person name="Glenn T.C."/>
            <person name="Mahmud O."/>
            <person name="Louha S."/>
            <person name="Chalopin D."/>
            <person name="Bennetzen J.L."/>
            <person name="Mauricio R."/>
        </authorList>
    </citation>
    <scope>NUCLEOTIDE SEQUENCE [LARGE SCALE GENOMIC DNA]</scope>
    <source>
        <strain evidence="15">NE01/NJP1002.9</strain>
        <tissue evidence="15">Muscle</tissue>
    </source>
</reference>
<proteinExistence type="inferred from homology"/>
<protein>
    <recommendedName>
        <fullName evidence="17">Beta-tubulin</fullName>
    </recommendedName>
</protein>
<gene>
    <name evidence="15" type="ORF">CCH79_00017381</name>
</gene>
<dbReference type="GO" id="GO:0046872">
    <property type="term" value="F:metal ion binding"/>
    <property type="evidence" value="ECO:0007669"/>
    <property type="project" value="UniProtKB-KW"/>
</dbReference>
<feature type="domain" description="Tubulin/FtsZ 2-layer sandwich" evidence="14">
    <location>
        <begin position="303"/>
        <end position="440"/>
    </location>
</feature>
<dbReference type="Pfam" id="PF03953">
    <property type="entry name" value="Tubulin_C"/>
    <property type="match status" value="1"/>
</dbReference>
<evidence type="ECO:0000256" key="3">
    <source>
        <dbReference type="ARBA" id="ARBA00009636"/>
    </source>
</evidence>
<dbReference type="PROSITE" id="PS00227">
    <property type="entry name" value="TUBULIN"/>
    <property type="match status" value="1"/>
</dbReference>
<keyword evidence="16" id="KW-1185">Reference proteome</keyword>
<keyword evidence="10" id="KW-0206">Cytoskeleton</keyword>
<dbReference type="GO" id="GO:0005525">
    <property type="term" value="F:GTP binding"/>
    <property type="evidence" value="ECO:0007669"/>
    <property type="project" value="UniProtKB-KW"/>
</dbReference>
<evidence type="ECO:0000259" key="14">
    <source>
        <dbReference type="SMART" id="SM00865"/>
    </source>
</evidence>
<dbReference type="FunFam" id="3.30.1330.20:FF:000002">
    <property type="entry name" value="Tubulin beta chain"/>
    <property type="match status" value="1"/>
</dbReference>
<comment type="subcellular location">
    <subcellularLocation>
        <location evidence="2">Cytoplasm</location>
        <location evidence="2">Cytoskeleton</location>
    </subcellularLocation>
</comment>
<dbReference type="SUPFAM" id="SSF52490">
    <property type="entry name" value="Tubulin nucleotide-binding domain-like"/>
    <property type="match status" value="1"/>
</dbReference>
<dbReference type="InterPro" id="IPR018316">
    <property type="entry name" value="Tubulin/FtsZ_2-layer-sand-dom"/>
</dbReference>
<organism evidence="15 16">
    <name type="scientific">Gambusia affinis</name>
    <name type="common">Western mosquitofish</name>
    <name type="synonym">Heterandria affinis</name>
    <dbReference type="NCBI Taxonomy" id="33528"/>
    <lineage>
        <taxon>Eukaryota</taxon>
        <taxon>Metazoa</taxon>
        <taxon>Chordata</taxon>
        <taxon>Craniata</taxon>
        <taxon>Vertebrata</taxon>
        <taxon>Euteleostomi</taxon>
        <taxon>Actinopterygii</taxon>
        <taxon>Neopterygii</taxon>
        <taxon>Teleostei</taxon>
        <taxon>Neoteleostei</taxon>
        <taxon>Acanthomorphata</taxon>
        <taxon>Ovalentaria</taxon>
        <taxon>Atherinomorphae</taxon>
        <taxon>Cyprinodontiformes</taxon>
        <taxon>Poeciliidae</taxon>
        <taxon>Poeciliinae</taxon>
        <taxon>Gambusia</taxon>
    </lineage>
</organism>
<accession>A0A315WQJ3</accession>
<evidence type="ECO:0000313" key="15">
    <source>
        <dbReference type="EMBL" id="PWA32015.1"/>
    </source>
</evidence>
<dbReference type="InterPro" id="IPR013838">
    <property type="entry name" value="Beta-tubulin_BS"/>
</dbReference>
<comment type="similarity">
    <text evidence="3">Belongs to the tubulin family.</text>
</comment>
<dbReference type="InterPro" id="IPR008280">
    <property type="entry name" value="Tub_FtsZ_C"/>
</dbReference>
<dbReference type="EMBL" id="NHOQ01000217">
    <property type="protein sequence ID" value="PWA32015.1"/>
    <property type="molecule type" value="Genomic_DNA"/>
</dbReference>
<evidence type="ECO:0000256" key="2">
    <source>
        <dbReference type="ARBA" id="ARBA00004245"/>
    </source>
</evidence>
<keyword evidence="8" id="KW-0460">Magnesium</keyword>
<evidence type="ECO:0000256" key="7">
    <source>
        <dbReference type="ARBA" id="ARBA00022741"/>
    </source>
</evidence>
<keyword evidence="12" id="KW-0812">Transmembrane</keyword>
<feature type="compositionally biased region" description="Polar residues" evidence="11">
    <location>
        <begin position="985"/>
        <end position="999"/>
    </location>
</feature>
<dbReference type="PRINTS" id="PR01163">
    <property type="entry name" value="BETATUBULIN"/>
</dbReference>
<dbReference type="PROSITE" id="PS00228">
    <property type="entry name" value="TUBULIN_B_AUTOREG"/>
    <property type="match status" value="1"/>
</dbReference>
<evidence type="ECO:0000256" key="6">
    <source>
        <dbReference type="ARBA" id="ARBA00022723"/>
    </source>
</evidence>
<dbReference type="SMART" id="SM00864">
    <property type="entry name" value="Tubulin"/>
    <property type="match status" value="1"/>
</dbReference>
<feature type="domain" description="Tubulin/FtsZ GTPase" evidence="13">
    <location>
        <begin position="104"/>
        <end position="301"/>
    </location>
</feature>
<evidence type="ECO:0000256" key="11">
    <source>
        <dbReference type="SAM" id="MobiDB-lite"/>
    </source>
</evidence>
<dbReference type="FunFam" id="3.40.50.1440:FF:000003">
    <property type="entry name" value="Tubulin beta chain"/>
    <property type="match status" value="1"/>
</dbReference>
<evidence type="ECO:0000256" key="12">
    <source>
        <dbReference type="SAM" id="Phobius"/>
    </source>
</evidence>
<dbReference type="GO" id="GO:0005874">
    <property type="term" value="C:microtubule"/>
    <property type="evidence" value="ECO:0007669"/>
    <property type="project" value="UniProtKB-KW"/>
</dbReference>
<keyword evidence="7" id="KW-0547">Nucleotide-binding</keyword>
<evidence type="ECO:0000256" key="8">
    <source>
        <dbReference type="ARBA" id="ARBA00022842"/>
    </source>
</evidence>
<dbReference type="PANTHER" id="PTHR11588">
    <property type="entry name" value="TUBULIN"/>
    <property type="match status" value="1"/>
</dbReference>
<keyword evidence="12" id="KW-0472">Membrane</keyword>
<dbReference type="STRING" id="33528.ENSGAFP00000028681"/>
<dbReference type="Gene3D" id="3.30.1330.20">
    <property type="entry name" value="Tubulin/FtsZ, C-terminal domain"/>
    <property type="match status" value="1"/>
</dbReference>
<dbReference type="SUPFAM" id="SSF55307">
    <property type="entry name" value="Tubulin C-terminal domain-like"/>
    <property type="match status" value="1"/>
</dbReference>
<evidence type="ECO:0000256" key="9">
    <source>
        <dbReference type="ARBA" id="ARBA00023134"/>
    </source>
</evidence>
<keyword evidence="5" id="KW-0493">Microtubule</keyword>
<comment type="caution">
    <text evidence="15">The sequence shown here is derived from an EMBL/GenBank/DDBJ whole genome shotgun (WGS) entry which is preliminary data.</text>
</comment>
<feature type="compositionally biased region" description="Low complexity" evidence="11">
    <location>
        <begin position="959"/>
        <end position="972"/>
    </location>
</feature>
<dbReference type="Gene3D" id="3.40.50.1440">
    <property type="entry name" value="Tubulin/FtsZ, GTPase domain"/>
    <property type="match status" value="2"/>
</dbReference>
<dbReference type="AlphaFoldDB" id="A0A315WQJ3"/>
<dbReference type="GO" id="GO:0003924">
    <property type="term" value="F:GTPase activity"/>
    <property type="evidence" value="ECO:0007669"/>
    <property type="project" value="InterPro"/>
</dbReference>
<dbReference type="PRINTS" id="PR01161">
    <property type="entry name" value="TUBULIN"/>
</dbReference>
<evidence type="ECO:0000256" key="1">
    <source>
        <dbReference type="ARBA" id="ARBA00001946"/>
    </source>
</evidence>
<name>A0A315WQJ3_GAMAF</name>
<dbReference type="CDD" id="cd02187">
    <property type="entry name" value="beta_tubulin"/>
    <property type="match status" value="1"/>
</dbReference>
<evidence type="ECO:0000256" key="10">
    <source>
        <dbReference type="ARBA" id="ARBA00023212"/>
    </source>
</evidence>
<evidence type="ECO:0000313" key="16">
    <source>
        <dbReference type="Proteomes" id="UP000250572"/>
    </source>
</evidence>
<comment type="cofactor">
    <cofactor evidence="1">
        <name>Mg(2+)</name>
        <dbReference type="ChEBI" id="CHEBI:18420"/>
    </cofactor>
</comment>
<keyword evidence="12" id="KW-1133">Transmembrane helix</keyword>
<evidence type="ECO:0008006" key="17">
    <source>
        <dbReference type="Google" id="ProtNLM"/>
    </source>
</evidence>
<evidence type="ECO:0000256" key="4">
    <source>
        <dbReference type="ARBA" id="ARBA00022490"/>
    </source>
</evidence>
<dbReference type="InterPro" id="IPR000217">
    <property type="entry name" value="Tubulin"/>
</dbReference>
<dbReference type="InterPro" id="IPR017975">
    <property type="entry name" value="Tubulin_CS"/>
</dbReference>
<dbReference type="GO" id="GO:0005200">
    <property type="term" value="F:structural constituent of cytoskeleton"/>
    <property type="evidence" value="ECO:0007669"/>
    <property type="project" value="InterPro"/>
</dbReference>
<dbReference type="InterPro" id="IPR037103">
    <property type="entry name" value="Tubulin/FtsZ-like_C"/>
</dbReference>
<dbReference type="GO" id="GO:0007017">
    <property type="term" value="P:microtubule-based process"/>
    <property type="evidence" value="ECO:0007669"/>
    <property type="project" value="InterPro"/>
</dbReference>
<dbReference type="InterPro" id="IPR023123">
    <property type="entry name" value="Tubulin_C"/>
</dbReference>
<feature type="compositionally biased region" description="Acidic residues" evidence="11">
    <location>
        <begin position="1003"/>
        <end position="1012"/>
    </location>
</feature>
<feature type="region of interest" description="Disordered" evidence="11">
    <location>
        <begin position="954"/>
        <end position="1012"/>
    </location>
</feature>
<dbReference type="InterPro" id="IPR036525">
    <property type="entry name" value="Tubulin/FtsZ_GTPase_sf"/>
</dbReference>
<evidence type="ECO:0000256" key="5">
    <source>
        <dbReference type="ARBA" id="ARBA00022701"/>
    </source>
</evidence>
<dbReference type="Proteomes" id="UP000250572">
    <property type="component" value="Unassembled WGS sequence"/>
</dbReference>
<dbReference type="Gene3D" id="1.10.287.600">
    <property type="entry name" value="Helix hairpin bin"/>
    <property type="match status" value="1"/>
</dbReference>
<dbReference type="InterPro" id="IPR002453">
    <property type="entry name" value="Beta_tubulin"/>
</dbReference>
<sequence>MREIVHIQAGQCGNQIGAKEQAWQQQHMVRFGTDMSATKDGERTESSDKALLIPPTTTQSGFLKMKQSSAQNQLNPFWEVISDEHGIDPTGTYHGDSDLQLDRISVYYNEATGGKYVPRAILVDLEPGTMDSVRSGPFGQIFRPDNFVFGQSGAGNNWAKGHYTEGAELVDSVLDVVRKEAESCECLQGFQLTHSLGGGTGSGMGTLLISKIREEYPDRIMNTFSVVPSPKVSDTVVEPYNATLSVHQLVENTDETYCIDNEALYDICFRTLKLTTPTYGDLNHLVSATMSGVTTCLRFPGQLNADLRKLAVNMVPFPRLHFFMPGFAPLTSRGSQQYRALTVPELTQQVFDAKNMMAACDPRHGRYLTVAAVFRGRMSMKEVDEQMLNVQNKNSSYFVEWIPNNVKTAVCDIPPRGLKMAVTFIGNSTAIQELFKRISEQFTAMFRRKAFLHWYTGEGMDEMEERQSKMKAIVAAVLSAAFCTVKEERRTAFFGEDVHIDVSSWSDLEVVFRPRTNSSYEVPLLRSGRVTNQNKTEFNSLGHLVLKDVQEEDEGLYIIRSGRNVSISKNLVLIVRDCVLEQVVKYGETYIIHLNQIEGPITLEFRPSLLRVNQTVVPQTSEPPPVLLYNQSAVLGDDYAGRLSVSDRQVMLHSVRMTDEGSFTVLDRDGHTKTRSCLNVRDHQSFLRFAYGENLKMKLFLHYSNLNVVYRSKLDNQDRLIVNQGVLVAPLDPQLEGRVTVDGSELVVKKMQPADSGLFKVTDLAGFTVAHVYVDVEAYKMAPLAVAILSMLGLIAFMLLVCLLSCLYKIHKRNEKNKKLMLIAQQAGKKEGEAFRQVVHEVYSRFTEESLMQSVCEKPSESTEVTIKGLEVSKPGRYQTLPSDNFLEMSDSGVEFSHSGLPLDSDTEAVMTYASHKPLLNAASPPAVTEGVMVSNSLEATAAMDGDLSAVRTPDSVLSASPASNPRSASAATPDGSLQGAASPATASRGTAGSDSAQTEGGAEGEEDGQKK</sequence>
<evidence type="ECO:0000259" key="13">
    <source>
        <dbReference type="SMART" id="SM00864"/>
    </source>
</evidence>
<keyword evidence="6" id="KW-0479">Metal-binding</keyword>
<dbReference type="SMART" id="SM00865">
    <property type="entry name" value="Tubulin_C"/>
    <property type="match status" value="1"/>
</dbReference>
<feature type="transmembrane region" description="Helical" evidence="12">
    <location>
        <begin position="784"/>
        <end position="808"/>
    </location>
</feature>
<dbReference type="Pfam" id="PF00091">
    <property type="entry name" value="Tubulin"/>
    <property type="match status" value="1"/>
</dbReference>
<keyword evidence="9" id="KW-0342">GTP-binding</keyword>
<keyword evidence="4" id="KW-0963">Cytoplasm</keyword>
<dbReference type="InterPro" id="IPR003008">
    <property type="entry name" value="Tubulin_FtsZ_GTPase"/>
</dbReference>